<dbReference type="SMART" id="SM00331">
    <property type="entry name" value="PP2C_SIG"/>
    <property type="match status" value="1"/>
</dbReference>
<gene>
    <name evidence="4" type="ORF">SAMN05444424_1625</name>
</gene>
<dbReference type="AlphaFoldDB" id="A0AAQ1MEF5"/>
<accession>A0AAQ1MEF5</accession>
<dbReference type="InterPro" id="IPR001932">
    <property type="entry name" value="PPM-type_phosphatase-like_dom"/>
</dbReference>
<feature type="domain" description="PPM-type phosphatase" evidence="3">
    <location>
        <begin position="578"/>
        <end position="780"/>
    </location>
</feature>
<dbReference type="InterPro" id="IPR045768">
    <property type="entry name" value="SpoIIE_N"/>
</dbReference>
<evidence type="ECO:0000259" key="3">
    <source>
        <dbReference type="SMART" id="SM00331"/>
    </source>
</evidence>
<name>A0AAQ1MEF5_9FIRM</name>
<dbReference type="EMBL" id="FQVY01000002">
    <property type="protein sequence ID" value="SHG14070.1"/>
    <property type="molecule type" value="Genomic_DNA"/>
</dbReference>
<evidence type="ECO:0000256" key="2">
    <source>
        <dbReference type="SAM" id="Phobius"/>
    </source>
</evidence>
<dbReference type="RefSeq" id="WP_021660523.1">
    <property type="nucleotide sequence ID" value="NZ_FQVY01000002.1"/>
</dbReference>
<reference evidence="5" key="1">
    <citation type="submission" date="2016-11" db="EMBL/GenBank/DDBJ databases">
        <authorList>
            <person name="Jaros S."/>
            <person name="Januszkiewicz K."/>
            <person name="Wedrychowicz H."/>
        </authorList>
    </citation>
    <scope>NUCLEOTIDE SEQUENCE [LARGE SCALE GENOMIC DNA]</scope>
    <source>
        <strain evidence="5">DSM 4029</strain>
    </source>
</reference>
<dbReference type="Gene3D" id="3.60.40.10">
    <property type="entry name" value="PPM-type phosphatase domain"/>
    <property type="match status" value="1"/>
</dbReference>
<feature type="transmembrane region" description="Helical" evidence="2">
    <location>
        <begin position="188"/>
        <end position="214"/>
    </location>
</feature>
<organism evidence="4 5">
    <name type="scientific">Bittarella massiliensis</name>
    <name type="common">ex Durand et al. 2017</name>
    <dbReference type="NCBI Taxonomy" id="1720313"/>
    <lineage>
        <taxon>Bacteria</taxon>
        <taxon>Bacillati</taxon>
        <taxon>Bacillota</taxon>
        <taxon>Clostridia</taxon>
        <taxon>Eubacteriales</taxon>
        <taxon>Oscillospiraceae</taxon>
        <taxon>Bittarella (ex Durand et al. 2017)</taxon>
    </lineage>
</organism>
<feature type="transmembrane region" description="Helical" evidence="2">
    <location>
        <begin position="276"/>
        <end position="294"/>
    </location>
</feature>
<protein>
    <submittedName>
        <fullName evidence="4">Stage II sporulation protein E</fullName>
    </submittedName>
</protein>
<sequence>MRGMLFTAAGRLARGRAGKKGESQRSWLAQMAHRHAFLLRQAGVFAVGFVLAGASLLGEMSPLAIAFLAAVLGDYLLWSATGAFCGYLLLTPLETGLTYLAAALLTVVLRWALAFRAEDRRAAWPKITACGLGVLIARVGLASAVGLAPDRLALSASEALLTMGVCYFFTVTAAAFSQGKSLKGFSNLQLASLFICLACGLMALDGIAVLGLSVGRMAAVVFTLVAAYLGKESTGAVAGVLMALAISLSGPQMLLFMGAFPLGGLVAGLFARQNKVLCALSFGVCCTIVATFLPAQELSGGLVVEWFVGCALFLLLPGRLLGALPLGEGADSLVKSERVKRMVSYKLQSTAASLSTISHKIQTLYKRLDTLGGEDISQVYHCAADKVCKNCGLCSFCWEQQYTETCDCLNKGMEVLGQQGQLSGEDLPPYFVKRCVKLAPLLQAVEEGYERYLQNRAVGRKMSYVKSGVIGQMDSLSKLLAGMGEQVESMDDVDMQSSRQIANLLTDLGFAPKDVLCTTSRQKGAKIELKLDNDLSEKQQRYISEELSDYCERNFDEGVLKKTLDGSYLTLNERPPLVLEHGVCQLAADGRCGDSFDVFSGEDGYCYCVLSDGMGTGDFAAIDSTMTCSVVSTVLRSGFDIDGSVELINSALAVKTGDEAVSTIDLMRFDCFTGEALFVKGGSPCTYLLRGGRAARLGKPSLPIGILQSVALDKSAARLKAGDLVLMVSDGAVGEDEALIAQQLALLKDREPEEIAQAICQLAKHAAGQRDDITAICFRVSAQ</sequence>
<feature type="transmembrane region" description="Helical" evidence="2">
    <location>
        <begin position="39"/>
        <end position="58"/>
    </location>
</feature>
<dbReference type="Proteomes" id="UP000184089">
    <property type="component" value="Unassembled WGS sequence"/>
</dbReference>
<comment type="caution">
    <text evidence="4">The sequence shown here is derived from an EMBL/GenBank/DDBJ whole genome shotgun (WGS) entry which is preliminary data.</text>
</comment>
<dbReference type="InterPro" id="IPR052016">
    <property type="entry name" value="Bact_Sigma-Reg"/>
</dbReference>
<dbReference type="Pfam" id="PF19732">
    <property type="entry name" value="SpoIIE_N"/>
    <property type="match status" value="1"/>
</dbReference>
<dbReference type="PANTHER" id="PTHR43156:SF2">
    <property type="entry name" value="STAGE II SPORULATION PROTEIN E"/>
    <property type="match status" value="1"/>
</dbReference>
<keyword evidence="2" id="KW-0812">Transmembrane</keyword>
<feature type="transmembrane region" description="Helical" evidence="2">
    <location>
        <begin position="65"/>
        <end position="90"/>
    </location>
</feature>
<keyword evidence="2" id="KW-1133">Transmembrane helix</keyword>
<dbReference type="GO" id="GO:0016791">
    <property type="term" value="F:phosphatase activity"/>
    <property type="evidence" value="ECO:0007669"/>
    <property type="project" value="TreeGrafter"/>
</dbReference>
<evidence type="ECO:0000313" key="4">
    <source>
        <dbReference type="EMBL" id="SHG14070.1"/>
    </source>
</evidence>
<dbReference type="SUPFAM" id="SSF81606">
    <property type="entry name" value="PP2C-like"/>
    <property type="match status" value="1"/>
</dbReference>
<evidence type="ECO:0000256" key="1">
    <source>
        <dbReference type="ARBA" id="ARBA00022801"/>
    </source>
</evidence>
<keyword evidence="2" id="KW-0472">Membrane</keyword>
<dbReference type="Pfam" id="PF07228">
    <property type="entry name" value="SpoIIE"/>
    <property type="match status" value="1"/>
</dbReference>
<proteinExistence type="predicted"/>
<feature type="transmembrane region" description="Helical" evidence="2">
    <location>
        <begin position="96"/>
        <end position="115"/>
    </location>
</feature>
<keyword evidence="1" id="KW-0378">Hydrolase</keyword>
<feature type="transmembrane region" description="Helical" evidence="2">
    <location>
        <begin position="127"/>
        <end position="147"/>
    </location>
</feature>
<dbReference type="InterPro" id="IPR036457">
    <property type="entry name" value="PPM-type-like_dom_sf"/>
</dbReference>
<evidence type="ECO:0000313" key="5">
    <source>
        <dbReference type="Proteomes" id="UP000184089"/>
    </source>
</evidence>
<dbReference type="PANTHER" id="PTHR43156">
    <property type="entry name" value="STAGE II SPORULATION PROTEIN E-RELATED"/>
    <property type="match status" value="1"/>
</dbReference>
<feature type="transmembrane region" description="Helical" evidence="2">
    <location>
        <begin position="159"/>
        <end position="176"/>
    </location>
</feature>